<dbReference type="EMBL" id="JACYTR010000019">
    <property type="protein sequence ID" value="MBD8526267.1"/>
    <property type="molecule type" value="Genomic_DNA"/>
</dbReference>
<dbReference type="PANTHER" id="PTHR36109:SF2">
    <property type="entry name" value="MEMBRANE PROTEIN"/>
    <property type="match status" value="1"/>
</dbReference>
<dbReference type="InterPro" id="IPR052948">
    <property type="entry name" value="Low_temp-induced_all0457"/>
</dbReference>
<evidence type="ECO:0000313" key="3">
    <source>
        <dbReference type="Proteomes" id="UP000613768"/>
    </source>
</evidence>
<dbReference type="PANTHER" id="PTHR36109">
    <property type="entry name" value="MEMBRANE PROTEIN-RELATED"/>
    <property type="match status" value="1"/>
</dbReference>
<keyword evidence="3" id="KW-1185">Reference proteome</keyword>
<organism evidence="2 3">
    <name type="scientific">Pseudomarimonas arenosa</name>
    <dbReference type="NCBI Taxonomy" id="2774145"/>
    <lineage>
        <taxon>Bacteria</taxon>
        <taxon>Pseudomonadati</taxon>
        <taxon>Pseudomonadota</taxon>
        <taxon>Gammaproteobacteria</taxon>
        <taxon>Lysobacterales</taxon>
        <taxon>Lysobacteraceae</taxon>
        <taxon>Pseudomarimonas</taxon>
    </lineage>
</organism>
<accession>A0AAW3ZNQ7</accession>
<gene>
    <name evidence="2" type="ORF">IFO71_11015</name>
</gene>
<sequence length="165" mass="17307">MKIRHVYATRSLADGVRCVQAARQLGAEDRDIGLITRSESLDKLPAELKESSPTDIRPAMARGTLGGGAMGLVAGLAAMAVPGLGLTIVGAGLITLLGATVGGWSAALAGAGVPNEVHRRFEQRIEQGEVLLVLDMDEDRSQEFDQAMEGLGLEHIDYEANASLA</sequence>
<reference evidence="2 3" key="1">
    <citation type="submission" date="2020-09" db="EMBL/GenBank/DDBJ databases">
        <title>Pseudoxanthomonas sp. CAU 1598 isolated from sand of Yaerae Beach.</title>
        <authorList>
            <person name="Kim W."/>
        </authorList>
    </citation>
    <scope>NUCLEOTIDE SEQUENCE [LARGE SCALE GENOMIC DNA]</scope>
    <source>
        <strain evidence="2 3">CAU 1598</strain>
    </source>
</reference>
<dbReference type="AlphaFoldDB" id="A0AAW3ZNQ7"/>
<feature type="transmembrane region" description="Helical" evidence="1">
    <location>
        <begin position="87"/>
        <end position="111"/>
    </location>
</feature>
<evidence type="ECO:0008006" key="4">
    <source>
        <dbReference type="Google" id="ProtNLM"/>
    </source>
</evidence>
<comment type="caution">
    <text evidence="2">The sequence shown here is derived from an EMBL/GenBank/DDBJ whole genome shotgun (WGS) entry which is preliminary data.</text>
</comment>
<evidence type="ECO:0000313" key="2">
    <source>
        <dbReference type="EMBL" id="MBD8526267.1"/>
    </source>
</evidence>
<protein>
    <recommendedName>
        <fullName evidence="4">DUF1269 domain-containing protein</fullName>
    </recommendedName>
</protein>
<feature type="transmembrane region" description="Helical" evidence="1">
    <location>
        <begin position="59"/>
        <end position="81"/>
    </location>
</feature>
<keyword evidence="1" id="KW-0472">Membrane</keyword>
<dbReference type="RefSeq" id="WP_192029683.1">
    <property type="nucleotide sequence ID" value="NZ_JACYTR010000019.1"/>
</dbReference>
<evidence type="ECO:0000256" key="1">
    <source>
        <dbReference type="SAM" id="Phobius"/>
    </source>
</evidence>
<proteinExistence type="predicted"/>
<name>A0AAW3ZNQ7_9GAMM</name>
<keyword evidence="1" id="KW-1133">Transmembrane helix</keyword>
<keyword evidence="1" id="KW-0812">Transmembrane</keyword>
<dbReference type="Proteomes" id="UP000613768">
    <property type="component" value="Unassembled WGS sequence"/>
</dbReference>